<feature type="compositionally biased region" description="Pro residues" evidence="1">
    <location>
        <begin position="48"/>
        <end position="72"/>
    </location>
</feature>
<dbReference type="EMBL" id="DSOK01000069">
    <property type="protein sequence ID" value="HEN14271.1"/>
    <property type="molecule type" value="Genomic_DNA"/>
</dbReference>
<reference evidence="3" key="1">
    <citation type="journal article" date="2020" name="mSystems">
        <title>Genome- and Community-Level Interaction Insights into Carbon Utilization and Element Cycling Functions of Hydrothermarchaeota in Hydrothermal Sediment.</title>
        <authorList>
            <person name="Zhou Z."/>
            <person name="Liu Y."/>
            <person name="Xu W."/>
            <person name="Pan J."/>
            <person name="Luo Z.H."/>
            <person name="Li M."/>
        </authorList>
    </citation>
    <scope>NUCLEOTIDE SEQUENCE [LARGE SCALE GENOMIC DNA]</scope>
    <source>
        <strain evidence="3">SpSt-339</strain>
    </source>
</reference>
<dbReference type="InterPro" id="IPR032675">
    <property type="entry name" value="LRR_dom_sf"/>
</dbReference>
<sequence length="413" mass="44252">MTPRTPCDSRPGRPSRAAAAGLLLLVSGCGLPTWSELIGAKKEEPQPVVVPVPPPTPTPPPVTTPQPPPPPSPAEVIAAFQAKPSYEIDDNALNALLSLPEGLDDLRVLNLNGAKITAKGLQHISNASNLLKLDARNTSMDANTARAIATATSLEELRLDGGDISDAALQELRPLQHLRVLEVNQIRLSPAGWAELLNHPALEELMITQSNINDEGMLALSKCTRLRRLGMNDVGVSDLGLAQLGRLDALEHLNVSGCPIRGEGFRGVSGSGRAAFLELRELVMQRCPLNEKGAAVISQMKHLRYLNLGDMPTMRDQDFIRMIRPLKELQTLQVVNNTGLTGQCLNALKENDSIEKLVLGGCTGITDVGLGFLTKCSNLKEIHLADTGCTLRGALALKQALPQVEIIGISVNQ</sequence>
<protein>
    <recommendedName>
        <fullName evidence="2">F-box/LRR-repeat protein 15-like leucin rich repeat domain-containing protein</fullName>
    </recommendedName>
</protein>
<dbReference type="AlphaFoldDB" id="A0A7C2NVG5"/>
<dbReference type="Gene3D" id="3.80.10.10">
    <property type="entry name" value="Ribonuclease Inhibitor"/>
    <property type="match status" value="2"/>
</dbReference>
<evidence type="ECO:0000259" key="2">
    <source>
        <dbReference type="Pfam" id="PF25372"/>
    </source>
</evidence>
<comment type="caution">
    <text evidence="3">The sequence shown here is derived from an EMBL/GenBank/DDBJ whole genome shotgun (WGS) entry which is preliminary data.</text>
</comment>
<dbReference type="GO" id="GO:0019005">
    <property type="term" value="C:SCF ubiquitin ligase complex"/>
    <property type="evidence" value="ECO:0007669"/>
    <property type="project" value="TreeGrafter"/>
</dbReference>
<dbReference type="SUPFAM" id="SSF52047">
    <property type="entry name" value="RNI-like"/>
    <property type="match status" value="1"/>
</dbReference>
<evidence type="ECO:0000256" key="1">
    <source>
        <dbReference type="SAM" id="MobiDB-lite"/>
    </source>
</evidence>
<dbReference type="Pfam" id="PF25372">
    <property type="entry name" value="DUF7885"/>
    <property type="match status" value="1"/>
</dbReference>
<feature type="domain" description="F-box/LRR-repeat protein 15-like leucin rich repeat" evidence="2">
    <location>
        <begin position="153"/>
        <end position="350"/>
    </location>
</feature>
<dbReference type="InterPro" id="IPR057207">
    <property type="entry name" value="FBXL15_LRR"/>
</dbReference>
<dbReference type="PANTHER" id="PTHR13318">
    <property type="entry name" value="PARTNER OF PAIRED, ISOFORM B-RELATED"/>
    <property type="match status" value="1"/>
</dbReference>
<dbReference type="Pfam" id="PF13516">
    <property type="entry name" value="LRR_6"/>
    <property type="match status" value="1"/>
</dbReference>
<accession>A0A7C2NVG5</accession>
<dbReference type="PROSITE" id="PS51257">
    <property type="entry name" value="PROKAR_LIPOPROTEIN"/>
    <property type="match status" value="1"/>
</dbReference>
<feature type="region of interest" description="Disordered" evidence="1">
    <location>
        <begin position="42"/>
        <end position="72"/>
    </location>
</feature>
<dbReference type="InterPro" id="IPR001611">
    <property type="entry name" value="Leu-rich_rpt"/>
</dbReference>
<dbReference type="GO" id="GO:0031146">
    <property type="term" value="P:SCF-dependent proteasomal ubiquitin-dependent protein catabolic process"/>
    <property type="evidence" value="ECO:0007669"/>
    <property type="project" value="TreeGrafter"/>
</dbReference>
<proteinExistence type="predicted"/>
<organism evidence="3">
    <name type="scientific">Schlesneria paludicola</name>
    <dbReference type="NCBI Taxonomy" id="360056"/>
    <lineage>
        <taxon>Bacteria</taxon>
        <taxon>Pseudomonadati</taxon>
        <taxon>Planctomycetota</taxon>
        <taxon>Planctomycetia</taxon>
        <taxon>Planctomycetales</taxon>
        <taxon>Planctomycetaceae</taxon>
        <taxon>Schlesneria</taxon>
    </lineage>
</organism>
<evidence type="ECO:0000313" key="3">
    <source>
        <dbReference type="EMBL" id="HEN14271.1"/>
    </source>
</evidence>
<gene>
    <name evidence="3" type="ORF">ENQ76_02215</name>
</gene>
<name>A0A7C2NVG5_9PLAN</name>